<dbReference type="GO" id="GO:0005886">
    <property type="term" value="C:plasma membrane"/>
    <property type="evidence" value="ECO:0007669"/>
    <property type="project" value="UniProtKB-SubCell"/>
</dbReference>
<evidence type="ECO:0000256" key="8">
    <source>
        <dbReference type="SAM" id="Phobius"/>
    </source>
</evidence>
<sequence>MVNLKKDRIVMYSLLAVVFLALVFIAHGLALMFICMGAAWWVREKKLQAPVIVVVITIGMGLLGGYGMNLIQKIPRFDEGSGNWLKPEVQDVSVRSWFTARDLRNPADRAGHTGVLLGSLLGFAVAVGMMRRRRRMHGPGVVQGRPLVKKDSGWADEKEAAKLCEFGPPKPGKYGGGVIIGKLNGRILRVIIGRMAIAAHTAIFGATGAGKTFGWVLPNIIAAAHDGWSMVISDPKGELVAGKWNGKGEYEPGIADWLKTQGYNVIVLNFKDPGQGSHRWNPLFEARDEGEFRQVCEAMILSAGKENPFFAGGESNLFTALMGLTRYGSFLEEEMRHMRTVLTLLSWPVEKLDEAFEKEFRSGRLPVYYYEKWRGAVGMFNNFATGVQNKVAVMTDGPLAALTAGHDVNLLDLATKKTALFCILPTIGDLRPLLTAFYFLLFKRLVEYAEANNNRLPIPVRFILDEFANIGRIPNFNNRISFDRGLGICYNYIVQSRTQLNSLYGADVAETFLGNTDIRMALRVNDDKTAGYFTRQLGSADVWDVSQRKDVTWPWKRVEIPKKTESKKKMDLLFPWQFYEMEFFTSVVRIPTCRPFYLDTVAFSDLKEFKELSREPKTIADFAPAVPKQVPTPPIPSPVEEAEGIEELPKRKRKGSKGNPVEPLPDVAGILEADPGDNDIMRMFGS</sequence>
<evidence type="ECO:0000313" key="9">
    <source>
        <dbReference type="EMBL" id="AEG58977.1"/>
    </source>
</evidence>
<reference evidence="10" key="1">
    <citation type="submission" date="2011-05" db="EMBL/GenBank/DDBJ databases">
        <title>Complete sequence of Desulfotomaculum ruminis DSM 2154.</title>
        <authorList>
            <person name="Lucas S."/>
            <person name="Copeland A."/>
            <person name="Lapidus A."/>
            <person name="Cheng J.-F."/>
            <person name="Goodwin L."/>
            <person name="Pitluck S."/>
            <person name="Lu M."/>
            <person name="Detter J.C."/>
            <person name="Han C."/>
            <person name="Tapia R."/>
            <person name="Land M."/>
            <person name="Hauser L."/>
            <person name="Kyrpides N."/>
            <person name="Ivanova N."/>
            <person name="Mikhailova N."/>
            <person name="Pagani I."/>
            <person name="Stams A.J.M."/>
            <person name="Plugge C.M."/>
            <person name="Muyzer G."/>
            <person name="Kuever J."/>
            <person name="Parshina S.N."/>
            <person name="Ivanova A.E."/>
            <person name="Nazina T.N."/>
            <person name="Brambilla E."/>
            <person name="Spring S."/>
            <person name="Klenk H.-P."/>
            <person name="Woyke T."/>
        </authorList>
    </citation>
    <scope>NUCLEOTIDE SEQUENCE [LARGE SCALE GENOMIC DNA]</scope>
    <source>
        <strain evidence="10">ATCC 23193 / DSM 2154 / NCIB 8452 / DL</strain>
    </source>
</reference>
<feature type="region of interest" description="Disordered" evidence="7">
    <location>
        <begin position="625"/>
        <end position="675"/>
    </location>
</feature>
<evidence type="ECO:0000313" key="10">
    <source>
        <dbReference type="Proteomes" id="UP000009234"/>
    </source>
</evidence>
<dbReference type="KEGG" id="dru:Desru_0692"/>
<dbReference type="HOGENOM" id="CLU_025491_0_0_9"/>
<gene>
    <name evidence="9" type="ordered locus">Desru_0692</name>
</gene>
<dbReference type="InterPro" id="IPR003688">
    <property type="entry name" value="TraG/VirD4"/>
</dbReference>
<feature type="transmembrane region" description="Helical" evidence="8">
    <location>
        <begin position="47"/>
        <end position="66"/>
    </location>
</feature>
<evidence type="ECO:0000256" key="2">
    <source>
        <dbReference type="ARBA" id="ARBA00008806"/>
    </source>
</evidence>
<dbReference type="Pfam" id="PF02534">
    <property type="entry name" value="T4SS-DNA_transf"/>
    <property type="match status" value="1"/>
</dbReference>
<dbReference type="Gene3D" id="3.40.50.300">
    <property type="entry name" value="P-loop containing nucleotide triphosphate hydrolases"/>
    <property type="match status" value="2"/>
</dbReference>
<dbReference type="PANTHER" id="PTHR37937">
    <property type="entry name" value="CONJUGATIVE TRANSFER: DNA TRANSPORT"/>
    <property type="match status" value="1"/>
</dbReference>
<dbReference type="EMBL" id="CP002780">
    <property type="protein sequence ID" value="AEG58977.1"/>
    <property type="molecule type" value="Genomic_DNA"/>
</dbReference>
<comment type="similarity">
    <text evidence="2">Belongs to the VirD4/TraG family.</text>
</comment>
<keyword evidence="3" id="KW-1003">Cell membrane</keyword>
<keyword evidence="4 8" id="KW-0812">Transmembrane</keyword>
<dbReference type="PANTHER" id="PTHR37937:SF1">
    <property type="entry name" value="CONJUGATIVE TRANSFER: DNA TRANSPORT"/>
    <property type="match status" value="1"/>
</dbReference>
<dbReference type="CDD" id="cd01127">
    <property type="entry name" value="TrwB_TraG_TraD_VirD4"/>
    <property type="match status" value="1"/>
</dbReference>
<evidence type="ECO:0000256" key="7">
    <source>
        <dbReference type="SAM" id="MobiDB-lite"/>
    </source>
</evidence>
<protein>
    <submittedName>
        <fullName evidence="9">TRAG family protein</fullName>
    </submittedName>
</protein>
<feature type="transmembrane region" description="Helical" evidence="8">
    <location>
        <begin position="110"/>
        <end position="130"/>
    </location>
</feature>
<dbReference type="RefSeq" id="WP_013840751.1">
    <property type="nucleotide sequence ID" value="NC_015589.1"/>
</dbReference>
<evidence type="ECO:0000256" key="1">
    <source>
        <dbReference type="ARBA" id="ARBA00004651"/>
    </source>
</evidence>
<reference evidence="9 10" key="2">
    <citation type="journal article" date="2012" name="Stand. Genomic Sci.">
        <title>Complete genome sequence of the sulfate-reducing firmicute Desulfotomaculum ruminis type strain (DL(T)).</title>
        <authorList>
            <person name="Spring S."/>
            <person name="Visser M."/>
            <person name="Lu M."/>
            <person name="Copeland A."/>
            <person name="Lapidus A."/>
            <person name="Lucas S."/>
            <person name="Cheng J.F."/>
            <person name="Han C."/>
            <person name="Tapia R."/>
            <person name="Goodwin L.A."/>
            <person name="Pitluck S."/>
            <person name="Ivanova N."/>
            <person name="Land M."/>
            <person name="Hauser L."/>
            <person name="Larimer F."/>
            <person name="Rohde M."/>
            <person name="Goker M."/>
            <person name="Detter J.C."/>
            <person name="Kyrpides N.C."/>
            <person name="Woyke T."/>
            <person name="Schaap P.J."/>
            <person name="Plugge C.M."/>
            <person name="Muyzer G."/>
            <person name="Kuever J."/>
            <person name="Pereira I.A."/>
            <person name="Parshina S.N."/>
            <person name="Bernier-Latmani R."/>
            <person name="Stams A.J."/>
            <person name="Klenk H.P."/>
        </authorList>
    </citation>
    <scope>NUCLEOTIDE SEQUENCE [LARGE SCALE GENOMIC DNA]</scope>
    <source>
        <strain evidence="10">ATCC 23193 / DSM 2154 / NCIB 8452 / DL</strain>
    </source>
</reference>
<dbReference type="AlphaFoldDB" id="F6DTV9"/>
<dbReference type="InterPro" id="IPR027417">
    <property type="entry name" value="P-loop_NTPase"/>
</dbReference>
<evidence type="ECO:0000256" key="6">
    <source>
        <dbReference type="ARBA" id="ARBA00023136"/>
    </source>
</evidence>
<organism evidence="9 10">
    <name type="scientific">Desulforamulus ruminis (strain ATCC 23193 / DSM 2154 / NCIMB 8452 / DL)</name>
    <name type="common">Desulfotomaculum ruminis</name>
    <dbReference type="NCBI Taxonomy" id="696281"/>
    <lineage>
        <taxon>Bacteria</taxon>
        <taxon>Bacillati</taxon>
        <taxon>Bacillota</taxon>
        <taxon>Clostridia</taxon>
        <taxon>Eubacteriales</taxon>
        <taxon>Peptococcaceae</taxon>
        <taxon>Desulforamulus</taxon>
    </lineage>
</organism>
<evidence type="ECO:0000256" key="4">
    <source>
        <dbReference type="ARBA" id="ARBA00022692"/>
    </source>
</evidence>
<keyword evidence="6 8" id="KW-0472">Membrane</keyword>
<keyword evidence="5 8" id="KW-1133">Transmembrane helix</keyword>
<comment type="subcellular location">
    <subcellularLocation>
        <location evidence="1">Cell membrane</location>
        <topology evidence="1">Multi-pass membrane protein</topology>
    </subcellularLocation>
</comment>
<keyword evidence="10" id="KW-1185">Reference proteome</keyword>
<dbReference type="eggNOG" id="COG3505">
    <property type="taxonomic scope" value="Bacteria"/>
</dbReference>
<dbReference type="InterPro" id="IPR051539">
    <property type="entry name" value="T4SS-coupling_protein"/>
</dbReference>
<dbReference type="SUPFAM" id="SSF52540">
    <property type="entry name" value="P-loop containing nucleoside triphosphate hydrolases"/>
    <property type="match status" value="1"/>
</dbReference>
<dbReference type="STRING" id="696281.Desru_0692"/>
<name>F6DTV9_DESRL</name>
<proteinExistence type="inferred from homology"/>
<evidence type="ECO:0000256" key="5">
    <source>
        <dbReference type="ARBA" id="ARBA00022989"/>
    </source>
</evidence>
<feature type="transmembrane region" description="Helical" evidence="8">
    <location>
        <begin position="12"/>
        <end position="41"/>
    </location>
</feature>
<dbReference type="Proteomes" id="UP000009234">
    <property type="component" value="Chromosome"/>
</dbReference>
<accession>F6DTV9</accession>
<evidence type="ECO:0000256" key="3">
    <source>
        <dbReference type="ARBA" id="ARBA00022475"/>
    </source>
</evidence>